<feature type="transmembrane region" description="Helical" evidence="1">
    <location>
        <begin position="42"/>
        <end position="61"/>
    </location>
</feature>
<dbReference type="EMBL" id="JBHSBU010000001">
    <property type="protein sequence ID" value="MFC4158708.1"/>
    <property type="molecule type" value="Genomic_DNA"/>
</dbReference>
<dbReference type="Pfam" id="PF10027">
    <property type="entry name" value="DUF2269"/>
    <property type="match status" value="1"/>
</dbReference>
<sequence length="154" mass="17631">MEYLIAKWLHILSSTLLFGTGIGSAFYLLTATIDRDPRVVAAVARWVVVADWMFTATTAIFQPLSGLWMMHLVGFTLESRWLLWSVILYAIAIACWLPVVWLQMRLRDTARQAADTGKPLSPAYWRYFRAWMALGFPAFFAFLAVFYLMVAKPN</sequence>
<proteinExistence type="predicted"/>
<evidence type="ECO:0000256" key="1">
    <source>
        <dbReference type="SAM" id="Phobius"/>
    </source>
</evidence>
<comment type="caution">
    <text evidence="2">The sequence shown here is derived from an EMBL/GenBank/DDBJ whole genome shotgun (WGS) entry which is preliminary data.</text>
</comment>
<reference evidence="3" key="1">
    <citation type="journal article" date="2019" name="Int. J. Syst. Evol. Microbiol.">
        <title>The Global Catalogue of Microorganisms (GCM) 10K type strain sequencing project: providing services to taxonomists for standard genome sequencing and annotation.</title>
        <authorList>
            <consortium name="The Broad Institute Genomics Platform"/>
            <consortium name="The Broad Institute Genome Sequencing Center for Infectious Disease"/>
            <person name="Wu L."/>
            <person name="Ma J."/>
        </authorList>
    </citation>
    <scope>NUCLEOTIDE SEQUENCE [LARGE SCALE GENOMIC DNA]</scope>
    <source>
        <strain evidence="3">LMG 29894</strain>
    </source>
</reference>
<feature type="transmembrane region" description="Helical" evidence="1">
    <location>
        <begin position="6"/>
        <end position="30"/>
    </location>
</feature>
<dbReference type="RefSeq" id="WP_378161676.1">
    <property type="nucleotide sequence ID" value="NZ_JBHSBU010000001.1"/>
</dbReference>
<keyword evidence="1" id="KW-0472">Membrane</keyword>
<dbReference type="Proteomes" id="UP001595791">
    <property type="component" value="Unassembled WGS sequence"/>
</dbReference>
<evidence type="ECO:0000313" key="3">
    <source>
        <dbReference type="Proteomes" id="UP001595791"/>
    </source>
</evidence>
<accession>A0ABV8MNK7</accession>
<feature type="transmembrane region" description="Helical" evidence="1">
    <location>
        <begin position="81"/>
        <end position="102"/>
    </location>
</feature>
<evidence type="ECO:0000313" key="2">
    <source>
        <dbReference type="EMBL" id="MFC4158708.1"/>
    </source>
</evidence>
<keyword evidence="3" id="KW-1185">Reference proteome</keyword>
<dbReference type="InterPro" id="IPR018729">
    <property type="entry name" value="DUF2269_transmembrane"/>
</dbReference>
<name>A0ABV8MNK7_9NEIS</name>
<keyword evidence="1" id="KW-1133">Transmembrane helix</keyword>
<keyword evidence="1" id="KW-0812">Transmembrane</keyword>
<organism evidence="2 3">
    <name type="scientific">Chitinimonas lacunae</name>
    <dbReference type="NCBI Taxonomy" id="1963018"/>
    <lineage>
        <taxon>Bacteria</taxon>
        <taxon>Pseudomonadati</taxon>
        <taxon>Pseudomonadota</taxon>
        <taxon>Betaproteobacteria</taxon>
        <taxon>Neisseriales</taxon>
        <taxon>Chitinibacteraceae</taxon>
        <taxon>Chitinimonas</taxon>
    </lineage>
</organism>
<protein>
    <submittedName>
        <fullName evidence="2">DUF2269 family protein</fullName>
    </submittedName>
</protein>
<gene>
    <name evidence="2" type="ORF">ACFOW7_04950</name>
</gene>
<feature type="transmembrane region" description="Helical" evidence="1">
    <location>
        <begin position="128"/>
        <end position="150"/>
    </location>
</feature>